<keyword evidence="2" id="KW-0677">Repeat</keyword>
<feature type="repeat" description="WD" evidence="3">
    <location>
        <begin position="56"/>
        <end position="89"/>
    </location>
</feature>
<evidence type="ECO:0000256" key="1">
    <source>
        <dbReference type="ARBA" id="ARBA00022574"/>
    </source>
</evidence>
<dbReference type="InterPro" id="IPR036322">
    <property type="entry name" value="WD40_repeat_dom_sf"/>
</dbReference>
<dbReference type="Gene3D" id="2.130.10.10">
    <property type="entry name" value="YVTN repeat-like/Quinoprotein amine dehydrogenase"/>
    <property type="match status" value="2"/>
</dbReference>
<dbReference type="PANTHER" id="PTHR44090">
    <property type="entry name" value="WD REPEAT-CONTAINING PROTEIN 61"/>
    <property type="match status" value="1"/>
</dbReference>
<protein>
    <recommendedName>
        <fullName evidence="5">WD40 repeat-like protein</fullName>
    </recommendedName>
</protein>
<dbReference type="InterPro" id="IPR001680">
    <property type="entry name" value="WD40_rpt"/>
</dbReference>
<dbReference type="InterPro" id="IPR015943">
    <property type="entry name" value="WD40/YVTN_repeat-like_dom_sf"/>
</dbReference>
<evidence type="ECO:0000313" key="4">
    <source>
        <dbReference type="EMBL" id="CDI52236.1"/>
    </source>
</evidence>
<dbReference type="PROSITE" id="PS50082">
    <property type="entry name" value="WD_REPEATS_2"/>
    <property type="match status" value="2"/>
</dbReference>
<sequence length="400" mass="42425">MSLQFLSDKETHPSQSHTTPVVSLCWAQPGLILSGGCDGTIKAVDPYSALCYRDWPRFHSNAVHCITSNTAGTVALSSSIDGSIALWDLTPFSTAAPPHTVQDEAVEAEAISQDPSLVSLPVQDAKTLMLAQLDTITTTHPTPQAKLSEAWKTALHPTEPYFASIGAGAIVSLHSLPKGGSSELGLFLTSSEMPPSISKQKDLFGLSLAFNRAGTLLAIGTNTGQVLLYTVSNSKLKLVTTYANHPSPIRTISFTAFLLLVGSDDRTVSVHDVKPILLPSQSSSCISGLDGKLRMGGTVASLSGHKGWVLSVASVPVGDRNVFASVAMDKSFKFWDLSSATKSTPVWNGGEVQLIRSFAFQPIPVQDKMDNTEAGGTSMTRFATGSEDGRLRFYRGAGLG</sequence>
<dbReference type="SUPFAM" id="SSF50978">
    <property type="entry name" value="WD40 repeat-like"/>
    <property type="match status" value="1"/>
</dbReference>
<dbReference type="InterPro" id="IPR051510">
    <property type="entry name" value="SKI8"/>
</dbReference>
<organism evidence="4">
    <name type="scientific">Melanopsichium pennsylvanicum 4</name>
    <dbReference type="NCBI Taxonomy" id="1398559"/>
    <lineage>
        <taxon>Eukaryota</taxon>
        <taxon>Fungi</taxon>
        <taxon>Dikarya</taxon>
        <taxon>Basidiomycota</taxon>
        <taxon>Ustilaginomycotina</taxon>
        <taxon>Ustilaginomycetes</taxon>
        <taxon>Ustilaginales</taxon>
        <taxon>Ustilaginaceae</taxon>
        <taxon>Melanopsichium</taxon>
    </lineage>
</organism>
<reference evidence="4" key="1">
    <citation type="journal article" date="2014" name="Genome Biol. Evol.">
        <title>Gene Loss Rather Than Gene Gain Is Associated with a Host Jump from Monocots to Dicots in the Smut Fungus Melanopsichium pennsylvanicum.</title>
        <authorList>
            <person name="Sharma R."/>
            <person name="Mishra B."/>
            <person name="Runge F."/>
            <person name="Thines M."/>
        </authorList>
    </citation>
    <scope>NUCLEOTIDE SEQUENCE</scope>
    <source>
        <strain evidence="4">4</strain>
    </source>
</reference>
<dbReference type="Pfam" id="PF00400">
    <property type="entry name" value="WD40"/>
    <property type="match status" value="4"/>
</dbReference>
<feature type="repeat" description="WD" evidence="3">
    <location>
        <begin position="302"/>
        <end position="345"/>
    </location>
</feature>
<dbReference type="EMBL" id="HG529533">
    <property type="protein sequence ID" value="CDI52236.1"/>
    <property type="molecule type" value="Genomic_DNA"/>
</dbReference>
<keyword evidence="1 3" id="KW-0853">WD repeat</keyword>
<dbReference type="AlphaFoldDB" id="A0A077QZY1"/>
<dbReference type="PROSITE" id="PS50294">
    <property type="entry name" value="WD_REPEATS_REGION"/>
    <property type="match status" value="1"/>
</dbReference>
<accession>A0A077QZY1</accession>
<dbReference type="SMART" id="SM00320">
    <property type="entry name" value="WD40"/>
    <property type="match status" value="7"/>
</dbReference>
<name>A0A077QZY1_9BASI</name>
<dbReference type="PANTHER" id="PTHR44090:SF1">
    <property type="entry name" value="SUPERKILLER COMPLEX PROTEIN 8"/>
    <property type="match status" value="1"/>
</dbReference>
<evidence type="ECO:0008006" key="5">
    <source>
        <dbReference type="Google" id="ProtNLM"/>
    </source>
</evidence>
<evidence type="ECO:0000256" key="2">
    <source>
        <dbReference type="ARBA" id="ARBA00022737"/>
    </source>
</evidence>
<dbReference type="PROSITE" id="PS00678">
    <property type="entry name" value="WD_REPEATS_1"/>
    <property type="match status" value="1"/>
</dbReference>
<proteinExistence type="predicted"/>
<evidence type="ECO:0000256" key="3">
    <source>
        <dbReference type="PROSITE-ProRule" id="PRU00221"/>
    </source>
</evidence>
<dbReference type="InterPro" id="IPR019775">
    <property type="entry name" value="WD40_repeat_CS"/>
</dbReference>
<dbReference type="GO" id="GO:0032991">
    <property type="term" value="C:protein-containing complex"/>
    <property type="evidence" value="ECO:0007669"/>
    <property type="project" value="UniProtKB-ARBA"/>
</dbReference>
<dbReference type="GO" id="GO:0005634">
    <property type="term" value="C:nucleus"/>
    <property type="evidence" value="ECO:0007669"/>
    <property type="project" value="TreeGrafter"/>
</dbReference>